<dbReference type="OrthoDB" id="2664381at2759"/>
<dbReference type="EMBL" id="JABBWM010000091">
    <property type="protein sequence ID" value="KAG2092309.1"/>
    <property type="molecule type" value="Genomic_DNA"/>
</dbReference>
<organism evidence="1 2">
    <name type="scientific">Suillus discolor</name>
    <dbReference type="NCBI Taxonomy" id="1912936"/>
    <lineage>
        <taxon>Eukaryota</taxon>
        <taxon>Fungi</taxon>
        <taxon>Dikarya</taxon>
        <taxon>Basidiomycota</taxon>
        <taxon>Agaricomycotina</taxon>
        <taxon>Agaricomycetes</taxon>
        <taxon>Agaricomycetidae</taxon>
        <taxon>Boletales</taxon>
        <taxon>Suillineae</taxon>
        <taxon>Suillaceae</taxon>
        <taxon>Suillus</taxon>
    </lineage>
</organism>
<dbReference type="Proteomes" id="UP000823399">
    <property type="component" value="Unassembled WGS sequence"/>
</dbReference>
<sequence length="85" mass="9703">MPSSAELQSIRLEVISAKNFKVPSSRIPAGIYASININSEPHRRFLLVAPFIPNSAIVDTEQEDVAWCTCLFIILWNMEERWNRA</sequence>
<proteinExistence type="predicted"/>
<dbReference type="AlphaFoldDB" id="A0A9P7EWN5"/>
<dbReference type="GeneID" id="64704599"/>
<evidence type="ECO:0000313" key="2">
    <source>
        <dbReference type="Proteomes" id="UP000823399"/>
    </source>
</evidence>
<accession>A0A9P7EWN5</accession>
<evidence type="ECO:0000313" key="1">
    <source>
        <dbReference type="EMBL" id="KAG2092309.1"/>
    </source>
</evidence>
<name>A0A9P7EWN5_9AGAM</name>
<gene>
    <name evidence="1" type="ORF">F5147DRAFT_779704</name>
</gene>
<dbReference type="RefSeq" id="XP_041286834.1">
    <property type="nucleotide sequence ID" value="XM_041442340.1"/>
</dbReference>
<protein>
    <submittedName>
        <fullName evidence="1">Uncharacterized protein</fullName>
    </submittedName>
</protein>
<comment type="caution">
    <text evidence="1">The sequence shown here is derived from an EMBL/GenBank/DDBJ whole genome shotgun (WGS) entry which is preliminary data.</text>
</comment>
<reference evidence="1" key="1">
    <citation type="journal article" date="2020" name="New Phytol.">
        <title>Comparative genomics reveals dynamic genome evolution in host specialist ectomycorrhizal fungi.</title>
        <authorList>
            <person name="Lofgren L.A."/>
            <person name="Nguyen N.H."/>
            <person name="Vilgalys R."/>
            <person name="Ruytinx J."/>
            <person name="Liao H.L."/>
            <person name="Branco S."/>
            <person name="Kuo A."/>
            <person name="LaButti K."/>
            <person name="Lipzen A."/>
            <person name="Andreopoulos W."/>
            <person name="Pangilinan J."/>
            <person name="Riley R."/>
            <person name="Hundley H."/>
            <person name="Na H."/>
            <person name="Barry K."/>
            <person name="Grigoriev I.V."/>
            <person name="Stajich J.E."/>
            <person name="Kennedy P.G."/>
        </authorList>
    </citation>
    <scope>NUCLEOTIDE SEQUENCE</scope>
    <source>
        <strain evidence="1">FC423</strain>
    </source>
</reference>
<keyword evidence="2" id="KW-1185">Reference proteome</keyword>